<sequence length="264" mass="30557">MIDNFENDEIKKELSIVQKLQNIADEINNLCSSEFAEKIEKWQQEEHVDNNLIFKAVWRHRYDSPTLSYCLATSFKWRVFTEESSKSAFEWFQIAAENGHMQSLNDLGDCYERGDGTVQNLSKAFENYLKAAKSGSIYGQSNVGCAYYFGLGVDQDMEKAVCWLRKAANANVPDAQYYLGSLYFNGDGVECDERKAFYWLNLCGWYMCGYRIIMLGECYEQGRGTLVDVHAAIKCLYKTYQRVENSVIYDKFCDIFREEDLSPM</sequence>
<dbReference type="OrthoDB" id="2384430at2759"/>
<dbReference type="InterPro" id="IPR050767">
    <property type="entry name" value="Sel1_AlgK"/>
</dbReference>
<protein>
    <submittedName>
        <fullName evidence="2">13070_t:CDS:1</fullName>
    </submittedName>
</protein>
<accession>A0A9N9A4G0</accession>
<name>A0A9N9A4G0_9GLOM</name>
<evidence type="ECO:0000313" key="3">
    <source>
        <dbReference type="Proteomes" id="UP000789831"/>
    </source>
</evidence>
<gene>
    <name evidence="2" type="ORF">AGERDE_LOCUS5155</name>
</gene>
<dbReference type="EMBL" id="CAJVPL010000663">
    <property type="protein sequence ID" value="CAG8519391.1"/>
    <property type="molecule type" value="Genomic_DNA"/>
</dbReference>
<dbReference type="SUPFAM" id="SSF81901">
    <property type="entry name" value="HCP-like"/>
    <property type="match status" value="1"/>
</dbReference>
<evidence type="ECO:0000313" key="2">
    <source>
        <dbReference type="EMBL" id="CAG8519391.1"/>
    </source>
</evidence>
<dbReference type="SMART" id="SM00671">
    <property type="entry name" value="SEL1"/>
    <property type="match status" value="5"/>
</dbReference>
<dbReference type="Proteomes" id="UP000789831">
    <property type="component" value="Unassembled WGS sequence"/>
</dbReference>
<dbReference type="Pfam" id="PF08238">
    <property type="entry name" value="Sel1"/>
    <property type="match status" value="5"/>
</dbReference>
<proteinExistence type="inferred from homology"/>
<dbReference type="Gene3D" id="1.25.40.10">
    <property type="entry name" value="Tetratricopeptide repeat domain"/>
    <property type="match status" value="1"/>
</dbReference>
<dbReference type="InterPro" id="IPR006597">
    <property type="entry name" value="Sel1-like"/>
</dbReference>
<comment type="caution">
    <text evidence="2">The sequence shown here is derived from an EMBL/GenBank/DDBJ whole genome shotgun (WGS) entry which is preliminary data.</text>
</comment>
<keyword evidence="3" id="KW-1185">Reference proteome</keyword>
<evidence type="ECO:0000256" key="1">
    <source>
        <dbReference type="ARBA" id="ARBA00038101"/>
    </source>
</evidence>
<comment type="similarity">
    <text evidence="1">Belongs to the sel-1 family.</text>
</comment>
<dbReference type="InterPro" id="IPR011990">
    <property type="entry name" value="TPR-like_helical_dom_sf"/>
</dbReference>
<dbReference type="AlphaFoldDB" id="A0A9N9A4G0"/>
<organism evidence="2 3">
    <name type="scientific">Ambispora gerdemannii</name>
    <dbReference type="NCBI Taxonomy" id="144530"/>
    <lineage>
        <taxon>Eukaryota</taxon>
        <taxon>Fungi</taxon>
        <taxon>Fungi incertae sedis</taxon>
        <taxon>Mucoromycota</taxon>
        <taxon>Glomeromycotina</taxon>
        <taxon>Glomeromycetes</taxon>
        <taxon>Archaeosporales</taxon>
        <taxon>Ambisporaceae</taxon>
        <taxon>Ambispora</taxon>
    </lineage>
</organism>
<dbReference type="PANTHER" id="PTHR11102:SF160">
    <property type="entry name" value="ERAD-ASSOCIATED E3 UBIQUITIN-PROTEIN LIGASE COMPONENT HRD3"/>
    <property type="match status" value="1"/>
</dbReference>
<reference evidence="2" key="1">
    <citation type="submission" date="2021-06" db="EMBL/GenBank/DDBJ databases">
        <authorList>
            <person name="Kallberg Y."/>
            <person name="Tangrot J."/>
            <person name="Rosling A."/>
        </authorList>
    </citation>
    <scope>NUCLEOTIDE SEQUENCE</scope>
    <source>
        <strain evidence="2">MT106</strain>
    </source>
</reference>
<dbReference type="PANTHER" id="PTHR11102">
    <property type="entry name" value="SEL-1-LIKE PROTEIN"/>
    <property type="match status" value="1"/>
</dbReference>